<dbReference type="GO" id="GO:0016787">
    <property type="term" value="F:hydrolase activity"/>
    <property type="evidence" value="ECO:0007669"/>
    <property type="project" value="UniProtKB-KW"/>
</dbReference>
<dbReference type="Gene3D" id="1.20.120.220">
    <property type="entry name" value="ATP synthase, F0 complex, subunit A"/>
    <property type="match status" value="1"/>
</dbReference>
<keyword evidence="5 11" id="KW-0812">Transmembrane</keyword>
<dbReference type="CDD" id="cd00310">
    <property type="entry name" value="ATP-synt_Fo_a_6"/>
    <property type="match status" value="1"/>
</dbReference>
<keyword evidence="10 11" id="KW-0066">ATP synthesis</keyword>
<evidence type="ECO:0000256" key="4">
    <source>
        <dbReference type="ARBA" id="ARBA00022547"/>
    </source>
</evidence>
<name>A0A424YG11_9FIRM</name>
<dbReference type="InterPro" id="IPR035908">
    <property type="entry name" value="F0_ATP_A_sf"/>
</dbReference>
<dbReference type="GO" id="GO:0005886">
    <property type="term" value="C:plasma membrane"/>
    <property type="evidence" value="ECO:0007669"/>
    <property type="project" value="UniProtKB-SubCell"/>
</dbReference>
<comment type="caution">
    <text evidence="13">The sequence shown here is derived from an EMBL/GenBank/DDBJ whole genome shotgun (WGS) entry which is preliminary data.</text>
</comment>
<comment type="function">
    <text evidence="11 12">Key component of the proton channel; it plays a direct role in the translocation of protons across the membrane.</text>
</comment>
<dbReference type="InterPro" id="IPR045082">
    <property type="entry name" value="ATP_syn_F0_a_bact/chloroplast"/>
</dbReference>
<feature type="transmembrane region" description="Helical" evidence="11">
    <location>
        <begin position="167"/>
        <end position="188"/>
    </location>
</feature>
<dbReference type="GO" id="GO:0046933">
    <property type="term" value="F:proton-transporting ATP synthase activity, rotational mechanism"/>
    <property type="evidence" value="ECO:0007669"/>
    <property type="project" value="UniProtKB-UniRule"/>
</dbReference>
<evidence type="ECO:0000256" key="6">
    <source>
        <dbReference type="ARBA" id="ARBA00022781"/>
    </source>
</evidence>
<dbReference type="GO" id="GO:0042777">
    <property type="term" value="P:proton motive force-driven plasma membrane ATP synthesis"/>
    <property type="evidence" value="ECO:0007669"/>
    <property type="project" value="TreeGrafter"/>
</dbReference>
<dbReference type="Pfam" id="PF00119">
    <property type="entry name" value="ATP-synt_A"/>
    <property type="match status" value="1"/>
</dbReference>
<evidence type="ECO:0000256" key="12">
    <source>
        <dbReference type="RuleBase" id="RU000483"/>
    </source>
</evidence>
<dbReference type="Proteomes" id="UP000285138">
    <property type="component" value="Unassembled WGS sequence"/>
</dbReference>
<gene>
    <name evidence="11 13" type="primary">atpB</name>
    <name evidence="13" type="ORF">D5R97_03990</name>
</gene>
<keyword evidence="8 11" id="KW-0406">Ion transport</keyword>
<dbReference type="InterPro" id="IPR000568">
    <property type="entry name" value="ATP_synth_F0_asu"/>
</dbReference>
<sequence>MASAGGELDFEPAVMFEINGHYITETVTTTWIIMAILVVMSVLATRNLTMVPRGLQHFFELVIDAIHYLVDNTMGAGRRYFAPYMMTLALFLVFSNLTGVLGIRNPTASLNTTFVLSILTFLLTQFYGAKEKGIGGYLKSFFEPIPFLVPLTVISELANPVSLGFRLFGNMLGSVVMLGLLYHFAPILIPIIPHLYLDVFVGLIQAFIFVMLTMTYITIGMQE</sequence>
<evidence type="ECO:0000256" key="5">
    <source>
        <dbReference type="ARBA" id="ARBA00022692"/>
    </source>
</evidence>
<keyword evidence="13" id="KW-0378">Hydrolase</keyword>
<proteinExistence type="inferred from homology"/>
<reference evidence="13 14" key="1">
    <citation type="submission" date="2018-08" db="EMBL/GenBank/DDBJ databases">
        <title>The metabolism and importance of syntrophic acetate oxidation coupled to methane or sulfide production in haloalkaline environments.</title>
        <authorList>
            <person name="Timmers P.H.A."/>
            <person name="Vavourakis C.D."/>
            <person name="Sorokin D.Y."/>
            <person name="Sinninghe Damste J.S."/>
            <person name="Muyzer G."/>
            <person name="Stams A.J.M."/>
            <person name="Plugge C.M."/>
        </authorList>
    </citation>
    <scope>NUCLEOTIDE SEQUENCE [LARGE SCALE GENOMIC DNA]</scope>
    <source>
        <strain evidence="13">MSAO_Bac1</strain>
    </source>
</reference>
<evidence type="ECO:0000313" key="14">
    <source>
        <dbReference type="Proteomes" id="UP000285138"/>
    </source>
</evidence>
<keyword evidence="7 11" id="KW-1133">Transmembrane helix</keyword>
<keyword evidence="3 11" id="KW-0813">Transport</keyword>
<organism evidence="13 14">
    <name type="scientific">Candidatus Syntrophonatronum acetioxidans</name>
    <dbReference type="NCBI Taxonomy" id="1795816"/>
    <lineage>
        <taxon>Bacteria</taxon>
        <taxon>Bacillati</taxon>
        <taxon>Bacillota</taxon>
        <taxon>Clostridia</taxon>
        <taxon>Eubacteriales</taxon>
        <taxon>Syntrophomonadaceae</taxon>
        <taxon>Candidatus Syntrophonatronum</taxon>
    </lineage>
</organism>
<evidence type="ECO:0000256" key="11">
    <source>
        <dbReference type="HAMAP-Rule" id="MF_01393"/>
    </source>
</evidence>
<accession>A0A424YG11</accession>
<keyword evidence="6 11" id="KW-0375">Hydrogen ion transport</keyword>
<evidence type="ECO:0000256" key="8">
    <source>
        <dbReference type="ARBA" id="ARBA00023065"/>
    </source>
</evidence>
<dbReference type="HAMAP" id="MF_01393">
    <property type="entry name" value="ATP_synth_a_bact"/>
    <property type="match status" value="1"/>
</dbReference>
<evidence type="ECO:0000256" key="10">
    <source>
        <dbReference type="ARBA" id="ARBA00023310"/>
    </source>
</evidence>
<dbReference type="AlphaFoldDB" id="A0A424YG11"/>
<protein>
    <recommendedName>
        <fullName evidence="11 12">ATP synthase subunit a</fullName>
    </recommendedName>
    <alternativeName>
        <fullName evidence="11">ATP synthase F0 sector subunit a</fullName>
    </alternativeName>
    <alternativeName>
        <fullName evidence="11">F-ATPase subunit 6</fullName>
    </alternativeName>
</protein>
<evidence type="ECO:0000256" key="2">
    <source>
        <dbReference type="ARBA" id="ARBA00006810"/>
    </source>
</evidence>
<dbReference type="PROSITE" id="PS00449">
    <property type="entry name" value="ATPASE_A"/>
    <property type="match status" value="1"/>
</dbReference>
<feature type="transmembrane region" description="Helical" evidence="11">
    <location>
        <begin position="109"/>
        <end position="129"/>
    </location>
</feature>
<dbReference type="GO" id="GO:0045259">
    <property type="term" value="C:proton-transporting ATP synthase complex"/>
    <property type="evidence" value="ECO:0007669"/>
    <property type="project" value="UniProtKB-KW"/>
</dbReference>
<evidence type="ECO:0000256" key="3">
    <source>
        <dbReference type="ARBA" id="ARBA00022448"/>
    </source>
</evidence>
<keyword evidence="11" id="KW-1003">Cell membrane</keyword>
<dbReference type="EMBL" id="QZAA01000111">
    <property type="protein sequence ID" value="RQD76774.1"/>
    <property type="molecule type" value="Genomic_DNA"/>
</dbReference>
<dbReference type="PANTHER" id="PTHR42823:SF3">
    <property type="entry name" value="ATP SYNTHASE SUBUNIT A, CHLOROPLASTIC"/>
    <property type="match status" value="1"/>
</dbReference>
<evidence type="ECO:0000256" key="7">
    <source>
        <dbReference type="ARBA" id="ARBA00022989"/>
    </source>
</evidence>
<comment type="subcellular location">
    <subcellularLocation>
        <location evidence="11 12">Cell membrane</location>
        <topology evidence="11 12">Multi-pass membrane protein</topology>
    </subcellularLocation>
    <subcellularLocation>
        <location evidence="1">Membrane</location>
        <topology evidence="1">Multi-pass membrane protein</topology>
    </subcellularLocation>
</comment>
<keyword evidence="9 11" id="KW-0472">Membrane</keyword>
<evidence type="ECO:0000256" key="9">
    <source>
        <dbReference type="ARBA" id="ARBA00023136"/>
    </source>
</evidence>
<dbReference type="PRINTS" id="PR00123">
    <property type="entry name" value="ATPASEA"/>
</dbReference>
<dbReference type="PANTHER" id="PTHR42823">
    <property type="entry name" value="ATP SYNTHASE SUBUNIT A, CHLOROPLASTIC"/>
    <property type="match status" value="1"/>
</dbReference>
<dbReference type="InterPro" id="IPR023011">
    <property type="entry name" value="ATP_synth_F0_asu_AS"/>
</dbReference>
<evidence type="ECO:0000313" key="13">
    <source>
        <dbReference type="EMBL" id="RQD76774.1"/>
    </source>
</evidence>
<dbReference type="SUPFAM" id="SSF81336">
    <property type="entry name" value="F1F0 ATP synthase subunit A"/>
    <property type="match status" value="1"/>
</dbReference>
<comment type="similarity">
    <text evidence="2 11 12">Belongs to the ATPase A chain family.</text>
</comment>
<dbReference type="NCBIfam" id="TIGR01131">
    <property type="entry name" value="ATP_synt_6_or_A"/>
    <property type="match status" value="1"/>
</dbReference>
<feature type="transmembrane region" description="Helical" evidence="11">
    <location>
        <begin position="20"/>
        <end position="43"/>
    </location>
</feature>
<evidence type="ECO:0000256" key="1">
    <source>
        <dbReference type="ARBA" id="ARBA00004141"/>
    </source>
</evidence>
<feature type="transmembrane region" description="Helical" evidence="11">
    <location>
        <begin position="195"/>
        <end position="219"/>
    </location>
</feature>
<feature type="transmembrane region" description="Helical" evidence="11">
    <location>
        <begin position="81"/>
        <end position="103"/>
    </location>
</feature>
<keyword evidence="4 11" id="KW-0138">CF(0)</keyword>